<dbReference type="VEuPathDB" id="AmoebaDB:NF0085520"/>
<evidence type="ECO:0000256" key="2">
    <source>
        <dbReference type="ARBA" id="ARBA00023134"/>
    </source>
</evidence>
<dbReference type="InterPro" id="IPR020849">
    <property type="entry name" value="Small_GTPase_Ras-type"/>
</dbReference>
<proteinExistence type="predicted"/>
<dbReference type="SUPFAM" id="SSF52540">
    <property type="entry name" value="P-loop containing nucleoside triphosphate hydrolases"/>
    <property type="match status" value="1"/>
</dbReference>
<dbReference type="VEuPathDB" id="AmoebaDB:NfTy_008510"/>
<keyword evidence="2" id="KW-0342">GTP-binding</keyword>
<dbReference type="GO" id="GO:0003924">
    <property type="term" value="F:GTPase activity"/>
    <property type="evidence" value="ECO:0007669"/>
    <property type="project" value="InterPro"/>
</dbReference>
<accession>A0A6A5BHZ1</accession>
<dbReference type="InterPro" id="IPR001806">
    <property type="entry name" value="Small_GTPase"/>
</dbReference>
<dbReference type="GO" id="GO:0005525">
    <property type="term" value="F:GTP binding"/>
    <property type="evidence" value="ECO:0007669"/>
    <property type="project" value="UniProtKB-KW"/>
</dbReference>
<dbReference type="EMBL" id="VFQX01000058">
    <property type="protein sequence ID" value="KAF0973674.1"/>
    <property type="molecule type" value="Genomic_DNA"/>
</dbReference>
<dbReference type="FunFam" id="3.40.50.300:FF:001447">
    <property type="entry name" value="Ras-related protein Rab-1B"/>
    <property type="match status" value="1"/>
</dbReference>
<dbReference type="PANTHER" id="PTHR24070">
    <property type="entry name" value="RAS, DI-RAS, AND RHEB FAMILY MEMBERS OF SMALL GTPASE SUPERFAMILY"/>
    <property type="match status" value="1"/>
</dbReference>
<dbReference type="InterPro" id="IPR027417">
    <property type="entry name" value="P-loop_NTPase"/>
</dbReference>
<feature type="region of interest" description="Disordered" evidence="3">
    <location>
        <begin position="189"/>
        <end position="225"/>
    </location>
</feature>
<evidence type="ECO:0000313" key="4">
    <source>
        <dbReference type="EMBL" id="KAF0973674.1"/>
    </source>
</evidence>
<dbReference type="Pfam" id="PF00071">
    <property type="entry name" value="Ras"/>
    <property type="match status" value="1"/>
</dbReference>
<feature type="compositionally biased region" description="Basic and acidic residues" evidence="3">
    <location>
        <begin position="210"/>
        <end position="225"/>
    </location>
</feature>
<dbReference type="NCBIfam" id="TIGR00231">
    <property type="entry name" value="small_GTP"/>
    <property type="match status" value="1"/>
</dbReference>
<dbReference type="VEuPathDB" id="AmoebaDB:FDP41_007061"/>
<dbReference type="PROSITE" id="PS51419">
    <property type="entry name" value="RAB"/>
    <property type="match status" value="1"/>
</dbReference>
<name>A0A6A5BHZ1_NAEFO</name>
<organism evidence="4 5">
    <name type="scientific">Naegleria fowleri</name>
    <name type="common">Brain eating amoeba</name>
    <dbReference type="NCBI Taxonomy" id="5763"/>
    <lineage>
        <taxon>Eukaryota</taxon>
        <taxon>Discoba</taxon>
        <taxon>Heterolobosea</taxon>
        <taxon>Tetramitia</taxon>
        <taxon>Eutetramitia</taxon>
        <taxon>Vahlkampfiidae</taxon>
        <taxon>Naegleria</taxon>
    </lineage>
</organism>
<dbReference type="OrthoDB" id="5976022at2759"/>
<dbReference type="Proteomes" id="UP000444721">
    <property type="component" value="Unassembled WGS sequence"/>
</dbReference>
<keyword evidence="5" id="KW-1185">Reference proteome</keyword>
<dbReference type="SMART" id="SM00173">
    <property type="entry name" value="RAS"/>
    <property type="match status" value="1"/>
</dbReference>
<evidence type="ECO:0000313" key="5">
    <source>
        <dbReference type="Proteomes" id="UP000444721"/>
    </source>
</evidence>
<dbReference type="OMA" id="WINDGNG"/>
<evidence type="ECO:0000256" key="1">
    <source>
        <dbReference type="ARBA" id="ARBA00022741"/>
    </source>
</evidence>
<comment type="caution">
    <text evidence="4">The sequence shown here is derived from an EMBL/GenBank/DDBJ whole genome shotgun (WGS) entry which is preliminary data.</text>
</comment>
<dbReference type="InterPro" id="IPR005225">
    <property type="entry name" value="Small_GTP-bd"/>
</dbReference>
<dbReference type="GO" id="GO:0007165">
    <property type="term" value="P:signal transduction"/>
    <property type="evidence" value="ECO:0007669"/>
    <property type="project" value="InterPro"/>
</dbReference>
<evidence type="ECO:0000256" key="3">
    <source>
        <dbReference type="SAM" id="MobiDB-lite"/>
    </source>
</evidence>
<dbReference type="AlphaFoldDB" id="A0A6A5BHZ1"/>
<dbReference type="RefSeq" id="XP_044558387.1">
    <property type="nucleotide sequence ID" value="XM_044710765.1"/>
</dbReference>
<dbReference type="GO" id="GO:0016020">
    <property type="term" value="C:membrane"/>
    <property type="evidence" value="ECO:0007669"/>
    <property type="project" value="InterPro"/>
</dbReference>
<dbReference type="CDD" id="cd00876">
    <property type="entry name" value="Ras"/>
    <property type="match status" value="1"/>
</dbReference>
<dbReference type="SMART" id="SM00174">
    <property type="entry name" value="RHO"/>
    <property type="match status" value="1"/>
</dbReference>
<sequence length="225" mass="25421">MSSSKPTTGNPPDRFKLAVVGTGAVGKSAITIQFTQNIFDTDEIYDPTIEDAYYVKRMIDGVSCELEIVDTAGQDDYVALRDTYMKTCYGFALVFDLTSQSTLEELKTFVEQINRIKMEENKPVNGNYFPAVLLGNKCDLNYSMTEKEVTNYMKKELEIHVPVLFTSAKTRTNIEEAFEVLIREMRNFRNAQSGKPPKKESGGLFGSISSHKDSDRDLQAFKEQE</sequence>
<gene>
    <name evidence="4" type="ORF">FDP41_007061</name>
</gene>
<keyword evidence="1" id="KW-0547">Nucleotide-binding</keyword>
<protein>
    <submittedName>
        <fullName evidence="4">Uncharacterized protein</fullName>
    </submittedName>
</protein>
<dbReference type="SMART" id="SM00175">
    <property type="entry name" value="RAB"/>
    <property type="match status" value="1"/>
</dbReference>
<reference evidence="4 5" key="1">
    <citation type="journal article" date="2019" name="Sci. Rep.">
        <title>Nanopore sequencing improves the draft genome of the human pathogenic amoeba Naegleria fowleri.</title>
        <authorList>
            <person name="Liechti N."/>
            <person name="Schurch N."/>
            <person name="Bruggmann R."/>
            <person name="Wittwer M."/>
        </authorList>
    </citation>
    <scope>NUCLEOTIDE SEQUENCE [LARGE SCALE GENOMIC DNA]</scope>
    <source>
        <strain evidence="4 5">ATCC 30894</strain>
    </source>
</reference>
<dbReference type="Gene3D" id="3.40.50.300">
    <property type="entry name" value="P-loop containing nucleotide triphosphate hydrolases"/>
    <property type="match status" value="1"/>
</dbReference>
<dbReference type="GeneID" id="68114279"/>
<dbReference type="PRINTS" id="PR00449">
    <property type="entry name" value="RASTRNSFRMNG"/>
</dbReference>
<dbReference type="PROSITE" id="PS51421">
    <property type="entry name" value="RAS"/>
    <property type="match status" value="1"/>
</dbReference>